<feature type="region of interest" description="Disordered" evidence="1">
    <location>
        <begin position="573"/>
        <end position="598"/>
    </location>
</feature>
<feature type="region of interest" description="Disordered" evidence="1">
    <location>
        <begin position="210"/>
        <end position="242"/>
    </location>
</feature>
<accession>G0ML89</accession>
<feature type="region of interest" description="Disordered" evidence="1">
    <location>
        <begin position="623"/>
        <end position="676"/>
    </location>
</feature>
<feature type="compositionally biased region" description="Basic and acidic residues" evidence="1">
    <location>
        <begin position="64"/>
        <end position="86"/>
    </location>
</feature>
<feature type="region of interest" description="Disordered" evidence="1">
    <location>
        <begin position="784"/>
        <end position="806"/>
    </location>
</feature>
<name>G0ML89_CAEBE</name>
<feature type="region of interest" description="Disordered" evidence="1">
    <location>
        <begin position="751"/>
        <end position="770"/>
    </location>
</feature>
<feature type="compositionally biased region" description="Polar residues" evidence="1">
    <location>
        <begin position="109"/>
        <end position="125"/>
    </location>
</feature>
<feature type="compositionally biased region" description="Basic and acidic residues" evidence="1">
    <location>
        <begin position="136"/>
        <end position="148"/>
    </location>
</feature>
<protein>
    <submittedName>
        <fullName evidence="2">CBN-RSA-2 protein</fullName>
    </submittedName>
</protein>
<dbReference type="Proteomes" id="UP000008068">
    <property type="component" value="Unassembled WGS sequence"/>
</dbReference>
<feature type="compositionally biased region" description="Polar residues" evidence="1">
    <location>
        <begin position="575"/>
        <end position="590"/>
    </location>
</feature>
<feature type="compositionally biased region" description="Polar residues" evidence="1">
    <location>
        <begin position="657"/>
        <end position="667"/>
    </location>
</feature>
<reference evidence="3" key="1">
    <citation type="submission" date="2011-07" db="EMBL/GenBank/DDBJ databases">
        <authorList>
            <consortium name="Caenorhabditis brenneri Sequencing and Analysis Consortium"/>
            <person name="Wilson R.K."/>
        </authorList>
    </citation>
    <scope>NUCLEOTIDE SEQUENCE [LARGE SCALE GENOMIC DNA]</scope>
    <source>
        <strain evidence="3">PB2801</strain>
    </source>
</reference>
<dbReference type="HOGENOM" id="CLU_310188_0_0_1"/>
<evidence type="ECO:0000256" key="1">
    <source>
        <dbReference type="SAM" id="MobiDB-lite"/>
    </source>
</evidence>
<gene>
    <name evidence="2" type="primary">Cbn-rsa-2</name>
    <name evidence="2" type="ORF">CAEBREN_25641</name>
</gene>
<evidence type="ECO:0000313" key="2">
    <source>
        <dbReference type="EMBL" id="EGT34686.1"/>
    </source>
</evidence>
<dbReference type="EMBL" id="GL379799">
    <property type="protein sequence ID" value="EGT34686.1"/>
    <property type="molecule type" value="Genomic_DNA"/>
</dbReference>
<feature type="compositionally biased region" description="Low complexity" evidence="1">
    <location>
        <begin position="87"/>
        <end position="100"/>
    </location>
</feature>
<evidence type="ECO:0000313" key="3">
    <source>
        <dbReference type="Proteomes" id="UP000008068"/>
    </source>
</evidence>
<dbReference type="InParanoid" id="G0ML89"/>
<feature type="compositionally biased region" description="Basic and acidic residues" evidence="1">
    <location>
        <begin position="32"/>
        <end position="52"/>
    </location>
</feature>
<dbReference type="STRING" id="135651.G0ML89"/>
<dbReference type="OrthoDB" id="5826853at2759"/>
<proteinExistence type="predicted"/>
<dbReference type="eggNOG" id="ENOG502TGH4">
    <property type="taxonomic scope" value="Eukaryota"/>
</dbReference>
<feature type="region of interest" description="Disordered" evidence="1">
    <location>
        <begin position="1"/>
        <end position="168"/>
    </location>
</feature>
<dbReference type="AlphaFoldDB" id="G0ML89"/>
<dbReference type="OMA" id="SDQYFTP"/>
<dbReference type="FunCoup" id="G0ML89">
    <property type="interactions" value="1788"/>
</dbReference>
<organism evidence="3">
    <name type="scientific">Caenorhabditis brenneri</name>
    <name type="common">Nematode worm</name>
    <dbReference type="NCBI Taxonomy" id="135651"/>
    <lineage>
        <taxon>Eukaryota</taxon>
        <taxon>Metazoa</taxon>
        <taxon>Ecdysozoa</taxon>
        <taxon>Nematoda</taxon>
        <taxon>Chromadorea</taxon>
        <taxon>Rhabditida</taxon>
        <taxon>Rhabditina</taxon>
        <taxon>Rhabditomorpha</taxon>
        <taxon>Rhabditoidea</taxon>
        <taxon>Rhabditidae</taxon>
        <taxon>Peloderinae</taxon>
        <taxon>Caenorhabditis</taxon>
    </lineage>
</organism>
<keyword evidence="3" id="KW-1185">Reference proteome</keyword>
<sequence length="1026" mass="116904">MSKIPVPSGGFRSWLSANEGKPSKSVLYEQKYQIHHDRVRNKENMSDNEEKSSTFVSMVNPRPTAEDYEKYDADRRLREKARDMRVAQRSASSSARNSFSMTPEPKEASPTNDQYFTPQHRSSSGLEEEFVTPTTSKKEQRKERRTSDSSDLTPLSTKPLRHKSSDQQAYYTTCLSRKMEENFSRMQDLVFSGFSIQEARDKTITEMTIRENGGRSPRRSSRRIDENIETNRSSSQPPPIETLNMLPRLSKPESPMPTSFTAKETPILRTSYVDTLVATHQMQIQYADRIAIGVEKQMTKLESLKNLAALSKSPSAEARKRRESEALRMLVETNEQKTKKLEVIKELKERIEKITNVQLSIHQLVSSQPFEGDSYNERLLKSLDGWASLPFHEFDIQTAREMQVLHRKMMDSIHKFKNVAAMHRKQGKLNRSLNRSLNGRKSIAMKILPSGASICDSSSDSVKTASKSRAEAATQVTARLAETIWTQTSPRTVGVERLDLSSLEKANTSSQTTPTVKDVIEKSSTSLSVPTTSALSMTEPVSTVADIDDMLNGIVLHNRSLETVEPLPQFKSDISYPTITTPSSEHSTPRSARVSLDSESARRLSAGVSNFLEQIKKENESFGNKEDIEVAPESSLPATETPVHIDAPVIEEEPAEINSTPDNQSPTSNEESELELNVEDHDATQFEHEMEEQEEQRRLREAAMTPTPPIEREQEIASEDYRRMTTLMDQEDEEDETKKFVNNEYFEGSIEDEPSGVQLNDSADDSGFLLSNTPMPRLKSIFDNVNNSPPSSVLRADTPRSPQEEDSTYVGMDMEEYCRNDFLQEIGPIMVKKAIEFQNELRGLDWLSAQSVWKPPALEEMNVDHYDVYDMFDSFSILIWGAVVELINIKYLKFGRKMTVNEEYSFEKETLEMLHDEYGPESKKKEWCREVKMSKKLSGMNPCELDYRYDVRRGLPDIEKQKYQRQQIQMVVIADRYPRSKLISEINEVYNTEKELLGHVILESELNNYGGLEDNNEEKLVAVSDV</sequence>